<dbReference type="PANTHER" id="PTHR12599:SF0">
    <property type="entry name" value="PTERIN-4-ALPHA-CARBINOLAMINE DEHYDRATASE"/>
    <property type="match status" value="1"/>
</dbReference>
<evidence type="ECO:0000256" key="3">
    <source>
        <dbReference type="ARBA" id="ARBA00023239"/>
    </source>
</evidence>
<dbReference type="AlphaFoldDB" id="A0A179BP51"/>
<proteinExistence type="inferred from homology"/>
<gene>
    <name evidence="5" type="ORF">A4H96_00245</name>
</gene>
<dbReference type="PANTHER" id="PTHR12599">
    <property type="entry name" value="PTERIN-4-ALPHA-CARBINOLAMINE DEHYDRATASE"/>
    <property type="match status" value="1"/>
</dbReference>
<protein>
    <recommendedName>
        <fullName evidence="4">Putative pterin-4-alpha-carbinolamine dehydratase</fullName>
        <shortName evidence="4">PHS</shortName>
        <ecNumber evidence="4">4.2.1.96</ecNumber>
    </recommendedName>
    <alternativeName>
        <fullName evidence="4">4-alpha-hydroxy-tetrahydropterin dehydratase</fullName>
    </alternativeName>
    <alternativeName>
        <fullName evidence="4">Pterin carbinolamine dehydratase</fullName>
        <shortName evidence="4">PCD</shortName>
    </alternativeName>
</protein>
<dbReference type="Proteomes" id="UP000078302">
    <property type="component" value="Unassembled WGS sequence"/>
</dbReference>
<dbReference type="Pfam" id="PF01329">
    <property type="entry name" value="Pterin_4a"/>
    <property type="match status" value="1"/>
</dbReference>
<name>A0A179BP51_ACIFR</name>
<dbReference type="EC" id="4.2.1.96" evidence="4"/>
<keyword evidence="3 4" id="KW-0456">Lyase</keyword>
<dbReference type="Gene3D" id="3.30.1360.20">
    <property type="entry name" value="Transcriptional coactivator/pterin dehydratase"/>
    <property type="match status" value="1"/>
</dbReference>
<dbReference type="GO" id="GO:0008124">
    <property type="term" value="F:4-alpha-hydroxytetrahydrobiopterin dehydratase activity"/>
    <property type="evidence" value="ECO:0007669"/>
    <property type="project" value="UniProtKB-UniRule"/>
</dbReference>
<comment type="catalytic activity">
    <reaction evidence="1 4">
        <text>(4aS,6R)-4a-hydroxy-L-erythro-5,6,7,8-tetrahydrobiopterin = (6R)-L-erythro-6,7-dihydrobiopterin + H2O</text>
        <dbReference type="Rhea" id="RHEA:11920"/>
        <dbReference type="ChEBI" id="CHEBI:15377"/>
        <dbReference type="ChEBI" id="CHEBI:15642"/>
        <dbReference type="ChEBI" id="CHEBI:43120"/>
        <dbReference type="EC" id="4.2.1.96"/>
    </reaction>
</comment>
<dbReference type="HAMAP" id="MF_00434">
    <property type="entry name" value="Pterin_4_alpha"/>
    <property type="match status" value="1"/>
</dbReference>
<evidence type="ECO:0000256" key="4">
    <source>
        <dbReference type="HAMAP-Rule" id="MF_00434"/>
    </source>
</evidence>
<sequence>MESDLRRGGCQPCEGGMAGLSAEAVQAGLQDLPGWRLDGHTLRRDCHFKNFYETMAFVNAVAWIANREDHHPDMEIGYGRCVVRYSTHAIDGLTANDFICARQINALLA</sequence>
<accession>A0A179BP51</accession>
<dbReference type="NCBIfam" id="NF002017">
    <property type="entry name" value="PRK00823.1-2"/>
    <property type="match status" value="1"/>
</dbReference>
<evidence type="ECO:0000313" key="5">
    <source>
        <dbReference type="EMBL" id="OAP93528.1"/>
    </source>
</evidence>
<comment type="caution">
    <text evidence="5">The sequence shown here is derived from an EMBL/GenBank/DDBJ whole genome shotgun (WGS) entry which is preliminary data.</text>
</comment>
<dbReference type="NCBIfam" id="NF002019">
    <property type="entry name" value="PRK00823.1-4"/>
    <property type="match status" value="1"/>
</dbReference>
<dbReference type="InterPro" id="IPR036428">
    <property type="entry name" value="PCD_sf"/>
</dbReference>
<dbReference type="GO" id="GO:0006729">
    <property type="term" value="P:tetrahydrobiopterin biosynthetic process"/>
    <property type="evidence" value="ECO:0007669"/>
    <property type="project" value="InterPro"/>
</dbReference>
<reference evidence="5 6" key="1">
    <citation type="submission" date="2016-04" db="EMBL/GenBank/DDBJ databases">
        <title>Acidithiobacillus ferrooxidans genome sequencing and assembly.</title>
        <authorList>
            <person name="Zhou Z."/>
        </authorList>
    </citation>
    <scope>NUCLEOTIDE SEQUENCE [LARGE SCALE GENOMIC DNA]</scope>
    <source>
        <strain evidence="5 6">BY0502</strain>
    </source>
</reference>
<dbReference type="RefSeq" id="WP_064217713.1">
    <property type="nucleotide sequence ID" value="NZ_LVXZ01000005.1"/>
</dbReference>
<evidence type="ECO:0000256" key="1">
    <source>
        <dbReference type="ARBA" id="ARBA00001554"/>
    </source>
</evidence>
<keyword evidence="6" id="KW-1185">Reference proteome</keyword>
<evidence type="ECO:0000256" key="2">
    <source>
        <dbReference type="ARBA" id="ARBA00006472"/>
    </source>
</evidence>
<comment type="similarity">
    <text evidence="2 4">Belongs to the pterin-4-alpha-carbinolamine dehydratase family.</text>
</comment>
<dbReference type="InterPro" id="IPR001533">
    <property type="entry name" value="Pterin_deHydtase"/>
</dbReference>
<organism evidence="5 6">
    <name type="scientific">Acidithiobacillus ferrooxidans</name>
    <name type="common">Thiobacillus ferrooxidans</name>
    <dbReference type="NCBI Taxonomy" id="920"/>
    <lineage>
        <taxon>Bacteria</taxon>
        <taxon>Pseudomonadati</taxon>
        <taxon>Pseudomonadota</taxon>
        <taxon>Acidithiobacillia</taxon>
        <taxon>Acidithiobacillales</taxon>
        <taxon>Acidithiobacillaceae</taxon>
        <taxon>Acidithiobacillus</taxon>
    </lineage>
</organism>
<dbReference type="EMBL" id="LVXZ01000005">
    <property type="protein sequence ID" value="OAP93528.1"/>
    <property type="molecule type" value="Genomic_DNA"/>
</dbReference>
<dbReference type="CDD" id="cd00913">
    <property type="entry name" value="PCD_DCoH_subfamily_a"/>
    <property type="match status" value="1"/>
</dbReference>
<dbReference type="SUPFAM" id="SSF55248">
    <property type="entry name" value="PCD-like"/>
    <property type="match status" value="1"/>
</dbReference>
<dbReference type="OrthoDB" id="5298809at2"/>
<evidence type="ECO:0000313" key="6">
    <source>
        <dbReference type="Proteomes" id="UP000078302"/>
    </source>
</evidence>